<dbReference type="EMBL" id="OX451738">
    <property type="protein sequence ID" value="CAI8606076.1"/>
    <property type="molecule type" value="Genomic_DNA"/>
</dbReference>
<protein>
    <recommendedName>
        <fullName evidence="1">DUF7913 domain-containing protein</fullName>
    </recommendedName>
</protein>
<dbReference type="Pfam" id="PF25500">
    <property type="entry name" value="DUF7913"/>
    <property type="match status" value="1"/>
</dbReference>
<dbReference type="Gene3D" id="3.30.420.10">
    <property type="entry name" value="Ribonuclease H-like superfamily/Ribonuclease H"/>
    <property type="match status" value="1"/>
</dbReference>
<feature type="domain" description="DUF7913" evidence="1">
    <location>
        <begin position="169"/>
        <end position="236"/>
    </location>
</feature>
<dbReference type="PANTHER" id="PTHR33913">
    <property type="entry name" value="ALEURONE LAYER MORPHOGENESIS PROTEIN"/>
    <property type="match status" value="1"/>
</dbReference>
<dbReference type="InterPro" id="IPR036397">
    <property type="entry name" value="RNaseH_sf"/>
</dbReference>
<evidence type="ECO:0000313" key="3">
    <source>
        <dbReference type="Proteomes" id="UP001157006"/>
    </source>
</evidence>
<organism evidence="2 3">
    <name type="scientific">Vicia faba</name>
    <name type="common">Broad bean</name>
    <name type="synonym">Faba vulgaris</name>
    <dbReference type="NCBI Taxonomy" id="3906"/>
    <lineage>
        <taxon>Eukaryota</taxon>
        <taxon>Viridiplantae</taxon>
        <taxon>Streptophyta</taxon>
        <taxon>Embryophyta</taxon>
        <taxon>Tracheophyta</taxon>
        <taxon>Spermatophyta</taxon>
        <taxon>Magnoliopsida</taxon>
        <taxon>eudicotyledons</taxon>
        <taxon>Gunneridae</taxon>
        <taxon>Pentapetalae</taxon>
        <taxon>rosids</taxon>
        <taxon>fabids</taxon>
        <taxon>Fabales</taxon>
        <taxon>Fabaceae</taxon>
        <taxon>Papilionoideae</taxon>
        <taxon>50 kb inversion clade</taxon>
        <taxon>NPAAA clade</taxon>
        <taxon>Hologalegina</taxon>
        <taxon>IRL clade</taxon>
        <taxon>Fabeae</taxon>
        <taxon>Vicia</taxon>
    </lineage>
</organism>
<sequence>MHFYEENGIQRKFSMRKTPQHNGVEEMMNMTLAEKARYLRLNTSLPKGLWEVTLKMACYLNKTSPYASLNGKVEKGVWTTGALIILGMRLGFWISSNIDVFTSRVPQDTIFSSSEISSKNMYFGIQPVYLRLYHILSKNVIELGFVPLAISSLLHPYALEQAYCQNVPTGDDPPLSQQQRVAKHVHSAVLRYNYYHKKQHPELAFVAFEEFCKLAVDLSPTLLAYLKFTQKPDQRTLLIWNNSCQ</sequence>
<dbReference type="InterPro" id="IPR057235">
    <property type="entry name" value="DUF7913"/>
</dbReference>
<gene>
    <name evidence="2" type="ORF">VFH_III212680</name>
</gene>
<reference evidence="2 3" key="1">
    <citation type="submission" date="2023-01" db="EMBL/GenBank/DDBJ databases">
        <authorList>
            <person name="Kreplak J."/>
        </authorList>
    </citation>
    <scope>NUCLEOTIDE SEQUENCE [LARGE SCALE GENOMIC DNA]</scope>
</reference>
<evidence type="ECO:0000313" key="2">
    <source>
        <dbReference type="EMBL" id="CAI8606076.1"/>
    </source>
</evidence>
<dbReference type="Proteomes" id="UP001157006">
    <property type="component" value="Chromosome 3"/>
</dbReference>
<accession>A0AAV1A6S9</accession>
<keyword evidence="3" id="KW-1185">Reference proteome</keyword>
<dbReference type="PANTHER" id="PTHR33913:SF3">
    <property type="entry name" value="ALEURONE LAYER MORPHOGENESIS PROTEIN"/>
    <property type="match status" value="1"/>
</dbReference>
<name>A0AAV1A6S9_VICFA</name>
<dbReference type="SUPFAM" id="SSF53098">
    <property type="entry name" value="Ribonuclease H-like"/>
    <property type="match status" value="1"/>
</dbReference>
<proteinExistence type="predicted"/>
<dbReference type="GO" id="GO:0003676">
    <property type="term" value="F:nucleic acid binding"/>
    <property type="evidence" value="ECO:0007669"/>
    <property type="project" value="InterPro"/>
</dbReference>
<evidence type="ECO:0000259" key="1">
    <source>
        <dbReference type="Pfam" id="PF25500"/>
    </source>
</evidence>
<dbReference type="InterPro" id="IPR012337">
    <property type="entry name" value="RNaseH-like_sf"/>
</dbReference>
<dbReference type="AlphaFoldDB" id="A0AAV1A6S9"/>